<dbReference type="Pfam" id="PF00563">
    <property type="entry name" value="EAL"/>
    <property type="match status" value="1"/>
</dbReference>
<dbReference type="AlphaFoldDB" id="A0AAW9FQP3"/>
<dbReference type="SMART" id="SM00091">
    <property type="entry name" value="PAS"/>
    <property type="match status" value="3"/>
</dbReference>
<name>A0AAW9FQP3_9HYPH</name>
<dbReference type="NCBIfam" id="TIGR00229">
    <property type="entry name" value="sensory_box"/>
    <property type="match status" value="3"/>
</dbReference>
<evidence type="ECO:0000313" key="4">
    <source>
        <dbReference type="EMBL" id="MDX8305759.1"/>
    </source>
</evidence>
<dbReference type="Pfam" id="PF13426">
    <property type="entry name" value="PAS_9"/>
    <property type="match status" value="1"/>
</dbReference>
<dbReference type="InterPro" id="IPR013656">
    <property type="entry name" value="PAS_4"/>
</dbReference>
<dbReference type="CDD" id="cd00130">
    <property type="entry name" value="PAS"/>
    <property type="match status" value="3"/>
</dbReference>
<organism evidence="4">
    <name type="scientific">Agrobacterium rosae</name>
    <dbReference type="NCBI Taxonomy" id="1972867"/>
    <lineage>
        <taxon>Bacteria</taxon>
        <taxon>Pseudomonadati</taxon>
        <taxon>Pseudomonadota</taxon>
        <taxon>Alphaproteobacteria</taxon>
        <taxon>Hyphomicrobiales</taxon>
        <taxon>Rhizobiaceae</taxon>
        <taxon>Rhizobium/Agrobacterium group</taxon>
        <taxon>Agrobacterium</taxon>
    </lineage>
</organism>
<dbReference type="Gene3D" id="3.30.70.270">
    <property type="match status" value="1"/>
</dbReference>
<dbReference type="InterPro" id="IPR035919">
    <property type="entry name" value="EAL_sf"/>
</dbReference>
<dbReference type="CDD" id="cd01949">
    <property type="entry name" value="GGDEF"/>
    <property type="match status" value="1"/>
</dbReference>
<dbReference type="SUPFAM" id="SSF55781">
    <property type="entry name" value="GAF domain-like"/>
    <property type="match status" value="1"/>
</dbReference>
<dbReference type="InterPro" id="IPR003018">
    <property type="entry name" value="GAF"/>
</dbReference>
<dbReference type="Pfam" id="PF13188">
    <property type="entry name" value="PAS_8"/>
    <property type="match status" value="1"/>
</dbReference>
<dbReference type="InterPro" id="IPR000160">
    <property type="entry name" value="GGDEF_dom"/>
</dbReference>
<dbReference type="SMART" id="SM00065">
    <property type="entry name" value="GAF"/>
    <property type="match status" value="1"/>
</dbReference>
<feature type="domain" description="GGDEF" evidence="3">
    <location>
        <begin position="574"/>
        <end position="707"/>
    </location>
</feature>
<dbReference type="PROSITE" id="PS50883">
    <property type="entry name" value="EAL"/>
    <property type="match status" value="1"/>
</dbReference>
<dbReference type="InterPro" id="IPR052155">
    <property type="entry name" value="Biofilm_reg_signaling"/>
</dbReference>
<dbReference type="PROSITE" id="PS50887">
    <property type="entry name" value="GGDEF"/>
    <property type="match status" value="1"/>
</dbReference>
<dbReference type="Pfam" id="PF08448">
    <property type="entry name" value="PAS_4"/>
    <property type="match status" value="1"/>
</dbReference>
<dbReference type="Gene3D" id="3.30.450.20">
    <property type="entry name" value="PAS domain"/>
    <property type="match status" value="3"/>
</dbReference>
<dbReference type="CDD" id="cd01948">
    <property type="entry name" value="EAL"/>
    <property type="match status" value="1"/>
</dbReference>
<dbReference type="InterPro" id="IPR035965">
    <property type="entry name" value="PAS-like_dom_sf"/>
</dbReference>
<evidence type="ECO:0000259" key="3">
    <source>
        <dbReference type="PROSITE" id="PS50887"/>
    </source>
</evidence>
<dbReference type="Gene3D" id="3.30.450.40">
    <property type="match status" value="1"/>
</dbReference>
<dbReference type="InterPro" id="IPR001633">
    <property type="entry name" value="EAL_dom"/>
</dbReference>
<dbReference type="SUPFAM" id="SSF55785">
    <property type="entry name" value="PYP-like sensor domain (PAS domain)"/>
    <property type="match status" value="3"/>
</dbReference>
<feature type="domain" description="PAS" evidence="1">
    <location>
        <begin position="292"/>
        <end position="363"/>
    </location>
</feature>
<protein>
    <submittedName>
        <fullName evidence="4">EAL domain-containing protein</fullName>
    </submittedName>
</protein>
<comment type="caution">
    <text evidence="4">The sequence shown here is derived from an EMBL/GenBank/DDBJ whole genome shotgun (WGS) entry which is preliminary data.</text>
</comment>
<dbReference type="PANTHER" id="PTHR44757:SF2">
    <property type="entry name" value="BIOFILM ARCHITECTURE MAINTENANCE PROTEIN MBAA"/>
    <property type="match status" value="1"/>
</dbReference>
<dbReference type="SUPFAM" id="SSF141868">
    <property type="entry name" value="EAL domain-like"/>
    <property type="match status" value="1"/>
</dbReference>
<dbReference type="NCBIfam" id="TIGR00254">
    <property type="entry name" value="GGDEF"/>
    <property type="match status" value="1"/>
</dbReference>
<sequence>MAERSDMELTDGYEKRRLQEVQKYAFLERQVNHSSDDLVGLATSIFGTKTALITMVEQDRQWFEARIGFDRCETSRDASFCAHALVSEDVLVVLDAKKDPRFLSNSLVTGEPFIRFYAGAPLVTPRGYVIGTLCIIDDMPRESFSLDDCKRLQSLARLAMDQFELKRLTEAQKAALCLSRTIADGILNVTLPDSITHSNAAASKILGYDRQEFLDLSLSDLIPTELSRKVEAASKRFAKSNREYASVGAVEATVKTKSGQEVPIEFSAGIWRSDGTLMMGIILRDIAERKRREASFQMLFERNPLPMWIIDAKSYAFVSINDAVCDLYGLPAETMLKRTLLDIRLPEDRAGVSQFLTRIGDAYEAPEPVTHMTFDGKRIRVLPYARRIQYGGKECILSVIIDVTERERASIELKSTRIFLNAIVESIPSMLFVKDVEDGRFVLINKAGEELLGLDRADIIGKTDFDFFSQEDAERFTAADQAVVAGEELVVIENEPVLTRKGIRSLRTQKVGVPDASGKPRYLLGVSEDVTERLAMEQHNRHLSRHDILTGLPNRLAFQDLLASNLSIPEQSASGFALYLIDLDRFKAVNDSLGHHAGDELLRQVATRLSVVKAEGDTVARLGGDEFAVIHRCCGSAEQAQRFAQQIESAFAAPFLVDGQQIAMGCSVGVALYPKDGSHADALLKRADLALYAAKEASECSYAFFNPALEERADRDRLLRDELRFALDKSQLHVVYQPIVDAQTHRTVCCEALLRWHHPELGPVSPVEFIPAAEAAGLIPAIGRWVLQQACSEAACWPSDVRVAVNLSPLQFTGFTLARDVAWALSNSGLSPDRLELEITEGIFLRDSDDNIDMLRQLKTLGVRIALDDFGTGYSSLSYLRSFAFDKIKIDRAFITGLPSSADSLSIVRAVIGLGRSFRATITAEGVETSEQVEVLAREGCDQCQGYMFSKPIEARAVHLRIAHEKGQEAVTA</sequence>
<dbReference type="SMART" id="SM00052">
    <property type="entry name" value="EAL"/>
    <property type="match status" value="1"/>
</dbReference>
<feature type="domain" description="PAS" evidence="1">
    <location>
        <begin position="416"/>
        <end position="487"/>
    </location>
</feature>
<evidence type="ECO:0000259" key="2">
    <source>
        <dbReference type="PROSITE" id="PS50883"/>
    </source>
</evidence>
<gene>
    <name evidence="4" type="ORF">RMR22_26375</name>
</gene>
<evidence type="ECO:0000259" key="1">
    <source>
        <dbReference type="PROSITE" id="PS50112"/>
    </source>
</evidence>
<dbReference type="Pfam" id="PF00990">
    <property type="entry name" value="GGDEF"/>
    <property type="match status" value="1"/>
</dbReference>
<accession>A0AAW9FQP3</accession>
<dbReference type="Gene3D" id="3.20.20.450">
    <property type="entry name" value="EAL domain"/>
    <property type="match status" value="1"/>
</dbReference>
<proteinExistence type="predicted"/>
<feature type="domain" description="PAS" evidence="1">
    <location>
        <begin position="180"/>
        <end position="241"/>
    </location>
</feature>
<dbReference type="InterPro" id="IPR043128">
    <property type="entry name" value="Rev_trsase/Diguanyl_cyclase"/>
</dbReference>
<dbReference type="PROSITE" id="PS50112">
    <property type="entry name" value="PAS"/>
    <property type="match status" value="3"/>
</dbReference>
<dbReference type="SUPFAM" id="SSF55073">
    <property type="entry name" value="Nucleotide cyclase"/>
    <property type="match status" value="1"/>
</dbReference>
<dbReference type="PANTHER" id="PTHR44757">
    <property type="entry name" value="DIGUANYLATE CYCLASE DGCP"/>
    <property type="match status" value="1"/>
</dbReference>
<dbReference type="InterPro" id="IPR000014">
    <property type="entry name" value="PAS"/>
</dbReference>
<dbReference type="EMBL" id="JAVRAF010000028">
    <property type="protein sequence ID" value="MDX8305759.1"/>
    <property type="molecule type" value="Genomic_DNA"/>
</dbReference>
<reference evidence="4" key="1">
    <citation type="journal article" date="2023" name="Phytobiomes J">
        <title>Deciphering the key players within the bacterial microbiota associated with aerial crown gall tumors on rhododendron: Insights into the gallobiome.</title>
        <authorList>
            <person name="Kuzmanovic N."/>
            <person name="Nesme J."/>
            <person name="Wolf J."/>
            <person name="Neumann-Schaal M."/>
            <person name="Petersen J."/>
            <person name="Fernandez-Gnecco G."/>
            <person name="Sproeer C."/>
            <person name="Bunk B."/>
            <person name="Overmann J."/>
            <person name="Sorensen S.J."/>
            <person name="Idczak E."/>
            <person name="Smalla K."/>
        </authorList>
    </citation>
    <scope>NUCLEOTIDE SEQUENCE</scope>
    <source>
        <strain evidence="4">Rho-11.1</strain>
    </source>
</reference>
<dbReference type="SMART" id="SM00267">
    <property type="entry name" value="GGDEF"/>
    <property type="match status" value="1"/>
</dbReference>
<dbReference type="InterPro" id="IPR029787">
    <property type="entry name" value="Nucleotide_cyclase"/>
</dbReference>
<feature type="domain" description="EAL" evidence="2">
    <location>
        <begin position="716"/>
        <end position="966"/>
    </location>
</feature>
<dbReference type="Pfam" id="PF01590">
    <property type="entry name" value="GAF"/>
    <property type="match status" value="1"/>
</dbReference>
<dbReference type="InterPro" id="IPR029016">
    <property type="entry name" value="GAF-like_dom_sf"/>
</dbReference>